<comment type="caution">
    <text evidence="3">The sequence shown here is derived from an EMBL/GenBank/DDBJ whole genome shotgun (WGS) entry which is preliminary data.</text>
</comment>
<organism evidence="3 4">
    <name type="scientific">Natrarchaeobius chitinivorans</name>
    <dbReference type="NCBI Taxonomy" id="1679083"/>
    <lineage>
        <taxon>Archaea</taxon>
        <taxon>Methanobacteriati</taxon>
        <taxon>Methanobacteriota</taxon>
        <taxon>Stenosarchaea group</taxon>
        <taxon>Halobacteria</taxon>
        <taxon>Halobacteriales</taxon>
        <taxon>Natrialbaceae</taxon>
        <taxon>Natrarchaeobius</taxon>
    </lineage>
</organism>
<dbReference type="GO" id="GO:0046685">
    <property type="term" value="P:response to arsenic-containing substance"/>
    <property type="evidence" value="ECO:0007669"/>
    <property type="project" value="UniProtKB-KW"/>
</dbReference>
<protein>
    <submittedName>
        <fullName evidence="3">Low molecular weight phosphatase family protein</fullName>
    </submittedName>
</protein>
<evidence type="ECO:0000313" key="4">
    <source>
        <dbReference type="Proteomes" id="UP000281431"/>
    </source>
</evidence>
<keyword evidence="4" id="KW-1185">Reference proteome</keyword>
<dbReference type="SUPFAM" id="SSF52788">
    <property type="entry name" value="Phosphotyrosine protein phosphatases I"/>
    <property type="match status" value="1"/>
</dbReference>
<gene>
    <name evidence="3" type="ORF">EA472_16745</name>
</gene>
<dbReference type="AlphaFoldDB" id="A0A3N6NHQ8"/>
<sequence>MTKIALACVGNAGRSQMATAFAERECDRRGLNIDIVTGGTDPAESVHDDVIEALQAEGIDISDRSPRRITKEDVADADYIVTMGCSVDQFRPDGWEGEHHAWSLEASETREQRDEIEQRVITLFDEIEGRNAA</sequence>
<dbReference type="SMART" id="SM00226">
    <property type="entry name" value="LMWPc"/>
    <property type="match status" value="1"/>
</dbReference>
<name>A0A3N6NHQ8_NATCH</name>
<dbReference type="PANTHER" id="PTHR43428:SF1">
    <property type="entry name" value="ARSENATE REDUCTASE"/>
    <property type="match status" value="1"/>
</dbReference>
<feature type="domain" description="Phosphotyrosine protein phosphatase I" evidence="2">
    <location>
        <begin position="2"/>
        <end position="126"/>
    </location>
</feature>
<keyword evidence="1" id="KW-0059">Arsenical resistance</keyword>
<dbReference type="InterPro" id="IPR036196">
    <property type="entry name" value="Ptyr_pPase_sf"/>
</dbReference>
<reference evidence="3 4" key="1">
    <citation type="submission" date="2018-10" db="EMBL/GenBank/DDBJ databases">
        <title>Natrarchaeobius chitinivorans gen. nov., sp. nov., and Natrarchaeobius haloalkaliphilus sp. nov., alkaliphilic, chitin-utilizing haloarchaea from hypersaline alkaline lakes.</title>
        <authorList>
            <person name="Sorokin D.Y."/>
            <person name="Elcheninov A.G."/>
            <person name="Kostrikina N.A."/>
            <person name="Bale N.J."/>
            <person name="Sinninghe Damste J.S."/>
            <person name="Khijniak T.V."/>
            <person name="Kublanov I.V."/>
            <person name="Toshchakov S.V."/>
        </authorList>
    </citation>
    <scope>NUCLEOTIDE SEQUENCE [LARGE SCALE GENOMIC DNA]</scope>
    <source>
        <strain evidence="3 4">AArcht7</strain>
    </source>
</reference>
<dbReference type="EMBL" id="REFZ01000013">
    <property type="protein sequence ID" value="RQG98642.1"/>
    <property type="molecule type" value="Genomic_DNA"/>
</dbReference>
<dbReference type="OrthoDB" id="295776at2157"/>
<dbReference type="Pfam" id="PF01451">
    <property type="entry name" value="LMWPc"/>
    <property type="match status" value="1"/>
</dbReference>
<evidence type="ECO:0000259" key="2">
    <source>
        <dbReference type="SMART" id="SM00226"/>
    </source>
</evidence>
<dbReference type="PANTHER" id="PTHR43428">
    <property type="entry name" value="ARSENATE REDUCTASE"/>
    <property type="match status" value="1"/>
</dbReference>
<dbReference type="InterPro" id="IPR023485">
    <property type="entry name" value="Ptyr_pPase"/>
</dbReference>
<dbReference type="Proteomes" id="UP000281431">
    <property type="component" value="Unassembled WGS sequence"/>
</dbReference>
<evidence type="ECO:0000256" key="1">
    <source>
        <dbReference type="ARBA" id="ARBA00022849"/>
    </source>
</evidence>
<accession>A0A3N6NHQ8</accession>
<evidence type="ECO:0000313" key="3">
    <source>
        <dbReference type="EMBL" id="RQG98642.1"/>
    </source>
</evidence>
<proteinExistence type="predicted"/>
<dbReference type="Gene3D" id="3.40.50.2300">
    <property type="match status" value="1"/>
</dbReference>